<name>A0ABP6Y5D8_9ACTN</name>
<evidence type="ECO:0000259" key="4">
    <source>
        <dbReference type="PROSITE" id="PS50921"/>
    </source>
</evidence>
<dbReference type="Gene3D" id="3.30.450.40">
    <property type="match status" value="1"/>
</dbReference>
<evidence type="ECO:0000256" key="2">
    <source>
        <dbReference type="ARBA" id="ARBA00023163"/>
    </source>
</evidence>
<feature type="region of interest" description="Disordered" evidence="3">
    <location>
        <begin position="225"/>
        <end position="248"/>
    </location>
</feature>
<accession>A0ABP6Y5D8</accession>
<dbReference type="InterPro" id="IPR036388">
    <property type="entry name" value="WH-like_DNA-bd_sf"/>
</dbReference>
<dbReference type="Pfam" id="PF13185">
    <property type="entry name" value="GAF_2"/>
    <property type="match status" value="1"/>
</dbReference>
<dbReference type="InterPro" id="IPR003018">
    <property type="entry name" value="GAF"/>
</dbReference>
<dbReference type="Gene3D" id="1.10.10.10">
    <property type="entry name" value="Winged helix-like DNA-binding domain superfamily/Winged helix DNA-binding domain"/>
    <property type="match status" value="1"/>
</dbReference>
<dbReference type="Pfam" id="PF03861">
    <property type="entry name" value="ANTAR"/>
    <property type="match status" value="1"/>
</dbReference>
<proteinExistence type="predicted"/>
<gene>
    <name evidence="5" type="ORF">GCM10022197_35190</name>
</gene>
<evidence type="ECO:0000313" key="6">
    <source>
        <dbReference type="Proteomes" id="UP001500767"/>
    </source>
</evidence>
<dbReference type="RefSeq" id="WP_204910214.1">
    <property type="nucleotide sequence ID" value="NZ_BAAAYR010000004.1"/>
</dbReference>
<dbReference type="InterPro" id="IPR029016">
    <property type="entry name" value="GAF-like_dom_sf"/>
</dbReference>
<dbReference type="EMBL" id="BAAAYR010000004">
    <property type="protein sequence ID" value="GAA3575078.1"/>
    <property type="molecule type" value="Genomic_DNA"/>
</dbReference>
<keyword evidence="1" id="KW-0805">Transcription regulation</keyword>
<dbReference type="SUPFAM" id="SSF55781">
    <property type="entry name" value="GAF domain-like"/>
    <property type="match status" value="1"/>
</dbReference>
<dbReference type="SMART" id="SM00065">
    <property type="entry name" value="GAF"/>
    <property type="match status" value="1"/>
</dbReference>
<dbReference type="PIRSF" id="PIRSF036625">
    <property type="entry name" value="GAF_ANTAR"/>
    <property type="match status" value="1"/>
</dbReference>
<keyword evidence="6" id="KW-1185">Reference proteome</keyword>
<dbReference type="PROSITE" id="PS50921">
    <property type="entry name" value="ANTAR"/>
    <property type="match status" value="1"/>
</dbReference>
<evidence type="ECO:0000313" key="5">
    <source>
        <dbReference type="EMBL" id="GAA3575078.1"/>
    </source>
</evidence>
<dbReference type="SMART" id="SM01012">
    <property type="entry name" value="ANTAR"/>
    <property type="match status" value="1"/>
</dbReference>
<dbReference type="Proteomes" id="UP001500767">
    <property type="component" value="Unassembled WGS sequence"/>
</dbReference>
<sequence>MVPPLAPTRATARFARLLHESSTETGRLRRGVELAVRMVPGCDHASVTVLTPHYVETVAASDEVVRRGDAWQYDLSEGPCLDSVRTRATVVSQDLRVDPRWRSWGPRAADGLGVRAMMSVLFDSTRDAVGSLNLYADRVEAWDDERQELARALGDQLAVAVADARVLDARTRAVHAQAGLGRAQGIVMERFAMSADQALDHLRRLSEATGMTLVRLAEHVGETRELPVLPGGGRASSDDAESWSRSGG</sequence>
<dbReference type="InterPro" id="IPR012074">
    <property type="entry name" value="GAF_ANTAR"/>
</dbReference>
<evidence type="ECO:0000256" key="3">
    <source>
        <dbReference type="SAM" id="MobiDB-lite"/>
    </source>
</evidence>
<reference evidence="6" key="1">
    <citation type="journal article" date="2019" name="Int. J. Syst. Evol. Microbiol.">
        <title>The Global Catalogue of Microorganisms (GCM) 10K type strain sequencing project: providing services to taxonomists for standard genome sequencing and annotation.</title>
        <authorList>
            <consortium name="The Broad Institute Genomics Platform"/>
            <consortium name="The Broad Institute Genome Sequencing Center for Infectious Disease"/>
            <person name="Wu L."/>
            <person name="Ma J."/>
        </authorList>
    </citation>
    <scope>NUCLEOTIDE SEQUENCE [LARGE SCALE GENOMIC DNA]</scope>
    <source>
        <strain evidence="6">JCM 16540</strain>
    </source>
</reference>
<keyword evidence="2" id="KW-0804">Transcription</keyword>
<organism evidence="5 6">
    <name type="scientific">Microlunatus spumicola</name>
    <dbReference type="NCBI Taxonomy" id="81499"/>
    <lineage>
        <taxon>Bacteria</taxon>
        <taxon>Bacillati</taxon>
        <taxon>Actinomycetota</taxon>
        <taxon>Actinomycetes</taxon>
        <taxon>Propionibacteriales</taxon>
        <taxon>Propionibacteriaceae</taxon>
        <taxon>Microlunatus</taxon>
    </lineage>
</organism>
<evidence type="ECO:0000256" key="1">
    <source>
        <dbReference type="ARBA" id="ARBA00023015"/>
    </source>
</evidence>
<protein>
    <recommendedName>
        <fullName evidence="4">ANTAR domain-containing protein</fullName>
    </recommendedName>
</protein>
<comment type="caution">
    <text evidence="5">The sequence shown here is derived from an EMBL/GenBank/DDBJ whole genome shotgun (WGS) entry which is preliminary data.</text>
</comment>
<dbReference type="InterPro" id="IPR005561">
    <property type="entry name" value="ANTAR"/>
</dbReference>
<feature type="domain" description="ANTAR" evidence="4">
    <location>
        <begin position="160"/>
        <end position="221"/>
    </location>
</feature>